<feature type="domain" description="Histidine kinase" evidence="13">
    <location>
        <begin position="92"/>
        <end position="308"/>
    </location>
</feature>
<dbReference type="Pfam" id="PF02518">
    <property type="entry name" value="HATPase_c"/>
    <property type="match status" value="1"/>
</dbReference>
<accession>A0A0M0KBT3</accession>
<dbReference type="GO" id="GO:0004721">
    <property type="term" value="F:phosphoprotein phosphatase activity"/>
    <property type="evidence" value="ECO:0007669"/>
    <property type="project" value="TreeGrafter"/>
</dbReference>
<evidence type="ECO:0000256" key="11">
    <source>
        <dbReference type="ARBA" id="ARBA00023012"/>
    </source>
</evidence>
<evidence type="ECO:0000256" key="3">
    <source>
        <dbReference type="ARBA" id="ARBA00012438"/>
    </source>
</evidence>
<comment type="subcellular location">
    <subcellularLocation>
        <location evidence="2">Membrane</location>
    </subcellularLocation>
</comment>
<dbReference type="InterPro" id="IPR003594">
    <property type="entry name" value="HATPase_dom"/>
</dbReference>
<dbReference type="EC" id="2.7.13.3" evidence="3"/>
<dbReference type="InterPro" id="IPR003661">
    <property type="entry name" value="HisK_dim/P_dom"/>
</dbReference>
<keyword evidence="11" id="KW-0902">Two-component regulatory system</keyword>
<dbReference type="FunFam" id="3.30.565.10:FF:000013">
    <property type="entry name" value="Two-component sensor histidine kinase"/>
    <property type="match status" value="1"/>
</dbReference>
<dbReference type="EMBL" id="LILD01000014">
    <property type="protein sequence ID" value="KOO36316.1"/>
    <property type="molecule type" value="Genomic_DNA"/>
</dbReference>
<dbReference type="GO" id="GO:0005524">
    <property type="term" value="F:ATP binding"/>
    <property type="evidence" value="ECO:0007669"/>
    <property type="project" value="UniProtKB-KW"/>
</dbReference>
<dbReference type="Pfam" id="PF00512">
    <property type="entry name" value="HisKA"/>
    <property type="match status" value="1"/>
</dbReference>
<dbReference type="GO" id="GO:0016036">
    <property type="term" value="P:cellular response to phosphate starvation"/>
    <property type="evidence" value="ECO:0007669"/>
    <property type="project" value="TreeGrafter"/>
</dbReference>
<evidence type="ECO:0000256" key="7">
    <source>
        <dbReference type="ARBA" id="ARBA00022741"/>
    </source>
</evidence>
<evidence type="ECO:0000256" key="6">
    <source>
        <dbReference type="ARBA" id="ARBA00022692"/>
    </source>
</evidence>
<keyword evidence="4" id="KW-0597">Phosphoprotein</keyword>
<reference evidence="14" key="1">
    <citation type="submission" date="2015-08" db="EMBL/GenBank/DDBJ databases">
        <title>Complete DNA Sequence of Pseudomonas syringae pv. actinidiae, the Causal Agent of Kiwifruit Canker Disease.</title>
        <authorList>
            <person name="Rikkerink E.H.A."/>
            <person name="Fineran P.C."/>
        </authorList>
    </citation>
    <scope>NUCLEOTIDE SEQUENCE</scope>
    <source>
        <strain evidence="14">DSM 13666</strain>
    </source>
</reference>
<comment type="caution">
    <text evidence="14">The sequence shown here is derived from an EMBL/GenBank/DDBJ whole genome shotgun (WGS) entry which is preliminary data.</text>
</comment>
<evidence type="ECO:0000256" key="2">
    <source>
        <dbReference type="ARBA" id="ARBA00004370"/>
    </source>
</evidence>
<evidence type="ECO:0000256" key="12">
    <source>
        <dbReference type="ARBA" id="ARBA00023136"/>
    </source>
</evidence>
<evidence type="ECO:0000256" key="1">
    <source>
        <dbReference type="ARBA" id="ARBA00000085"/>
    </source>
</evidence>
<dbReference type="PRINTS" id="PR00344">
    <property type="entry name" value="BCTRLSENSOR"/>
</dbReference>
<dbReference type="Gene3D" id="3.30.565.10">
    <property type="entry name" value="Histidine kinase-like ATPase, C-terminal domain"/>
    <property type="match status" value="1"/>
</dbReference>
<dbReference type="GeneID" id="87596369"/>
<keyword evidence="8 14" id="KW-0418">Kinase</keyword>
<dbReference type="InterPro" id="IPR004358">
    <property type="entry name" value="Sig_transdc_His_kin-like_C"/>
</dbReference>
<protein>
    <recommendedName>
        <fullName evidence="3">histidine kinase</fullName>
        <ecNumber evidence="3">2.7.13.3</ecNumber>
    </recommendedName>
</protein>
<dbReference type="GO" id="GO:0000155">
    <property type="term" value="F:phosphorelay sensor kinase activity"/>
    <property type="evidence" value="ECO:0007669"/>
    <property type="project" value="InterPro"/>
</dbReference>
<dbReference type="PATRIC" id="fig|136160.3.peg.3829"/>
<dbReference type="InterPro" id="IPR050351">
    <property type="entry name" value="BphY/WalK/GraS-like"/>
</dbReference>
<keyword evidence="5" id="KW-0808">Transferase</keyword>
<evidence type="ECO:0000313" key="14">
    <source>
        <dbReference type="EMBL" id="KOO36316.1"/>
    </source>
</evidence>
<dbReference type="SUPFAM" id="SSF55874">
    <property type="entry name" value="ATPase domain of HSP90 chaperone/DNA topoisomerase II/histidine kinase"/>
    <property type="match status" value="1"/>
</dbReference>
<dbReference type="AlphaFoldDB" id="A0A0M0KBT3"/>
<sequence>MTLLLSITLVLLLFICLMQSKQNLERNKQLAYVTHKLDEIRTSQSAETVMVFTGDAQLRELLRAINDLIEEHNQVTANYQRTELSMRKMLANISHDLKTPLTVIHGYVETILAGKGSANDRERLEKVQTKTIEIIELINKFFDLAKLEAGDQNLTFKKVAVNELCKNRILSYFDLIQNEKLQVEIEIPSQPFYVLADEKALDRILDNLISNAIRYGKDGKMVGLRLYHDDAYVSIEVWDRGKGISDKDREKVFERLYTLEDSRNKQYQGSGLGLTITKRLTERLNGHIHLESRPYDRTSFIVKLKRITG</sequence>
<dbReference type="InterPro" id="IPR036097">
    <property type="entry name" value="HisK_dim/P_sf"/>
</dbReference>
<dbReference type="InterPro" id="IPR005467">
    <property type="entry name" value="His_kinase_dom"/>
</dbReference>
<evidence type="ECO:0000256" key="10">
    <source>
        <dbReference type="ARBA" id="ARBA00022989"/>
    </source>
</evidence>
<evidence type="ECO:0000256" key="5">
    <source>
        <dbReference type="ARBA" id="ARBA00022679"/>
    </source>
</evidence>
<organism evidence="14">
    <name type="scientific">Halalkalibacterium halodurans</name>
    <name type="common">Bacillus halodurans</name>
    <dbReference type="NCBI Taxonomy" id="86665"/>
    <lineage>
        <taxon>Bacteria</taxon>
        <taxon>Bacillati</taxon>
        <taxon>Bacillota</taxon>
        <taxon>Bacilli</taxon>
        <taxon>Bacillales</taxon>
        <taxon>Bacillaceae</taxon>
        <taxon>Halalkalibacterium (ex Joshi et al. 2022)</taxon>
    </lineage>
</organism>
<keyword evidence="7" id="KW-0547">Nucleotide-binding</keyword>
<dbReference type="InterPro" id="IPR036890">
    <property type="entry name" value="HATPase_C_sf"/>
</dbReference>
<evidence type="ECO:0000256" key="9">
    <source>
        <dbReference type="ARBA" id="ARBA00022840"/>
    </source>
</evidence>
<name>A0A0M0KBT3_ALKHA</name>
<keyword evidence="6" id="KW-0812">Transmembrane</keyword>
<dbReference type="Gene3D" id="1.10.287.130">
    <property type="match status" value="1"/>
</dbReference>
<dbReference type="CDD" id="cd00082">
    <property type="entry name" value="HisKA"/>
    <property type="match status" value="1"/>
</dbReference>
<comment type="catalytic activity">
    <reaction evidence="1">
        <text>ATP + protein L-histidine = ADP + protein N-phospho-L-histidine.</text>
        <dbReference type="EC" id="2.7.13.3"/>
    </reaction>
</comment>
<dbReference type="PANTHER" id="PTHR45453:SF1">
    <property type="entry name" value="PHOSPHATE REGULON SENSOR PROTEIN PHOR"/>
    <property type="match status" value="1"/>
</dbReference>
<dbReference type="PANTHER" id="PTHR45453">
    <property type="entry name" value="PHOSPHATE REGULON SENSOR PROTEIN PHOR"/>
    <property type="match status" value="1"/>
</dbReference>
<dbReference type="PROSITE" id="PS50109">
    <property type="entry name" value="HIS_KIN"/>
    <property type="match status" value="1"/>
</dbReference>
<dbReference type="GO" id="GO:0005886">
    <property type="term" value="C:plasma membrane"/>
    <property type="evidence" value="ECO:0007669"/>
    <property type="project" value="TreeGrafter"/>
</dbReference>
<evidence type="ECO:0000256" key="4">
    <source>
        <dbReference type="ARBA" id="ARBA00022553"/>
    </source>
</evidence>
<dbReference type="SMART" id="SM00387">
    <property type="entry name" value="HATPase_c"/>
    <property type="match status" value="1"/>
</dbReference>
<keyword evidence="10" id="KW-1133">Transmembrane helix</keyword>
<dbReference type="RefSeq" id="WP_053432535.1">
    <property type="nucleotide sequence ID" value="NZ_CP040441.1"/>
</dbReference>
<evidence type="ECO:0000256" key="8">
    <source>
        <dbReference type="ARBA" id="ARBA00022777"/>
    </source>
</evidence>
<proteinExistence type="predicted"/>
<gene>
    <name evidence="14" type="ORF">AMD02_19250</name>
</gene>
<evidence type="ECO:0000259" key="13">
    <source>
        <dbReference type="PROSITE" id="PS50109"/>
    </source>
</evidence>
<keyword evidence="12" id="KW-0472">Membrane</keyword>
<dbReference type="SUPFAM" id="SSF47384">
    <property type="entry name" value="Homodimeric domain of signal transducing histidine kinase"/>
    <property type="match status" value="1"/>
</dbReference>
<keyword evidence="9" id="KW-0067">ATP-binding</keyword>
<dbReference type="SMART" id="SM00388">
    <property type="entry name" value="HisKA"/>
    <property type="match status" value="1"/>
</dbReference>